<dbReference type="SMART" id="SM00304">
    <property type="entry name" value="HAMP"/>
    <property type="match status" value="1"/>
</dbReference>
<dbReference type="AlphaFoldDB" id="A0A1J5NB60"/>
<dbReference type="InterPro" id="IPR003660">
    <property type="entry name" value="HAMP_dom"/>
</dbReference>
<dbReference type="SUPFAM" id="SSF58104">
    <property type="entry name" value="Methyl-accepting chemotaxis protein (MCP) signaling domain"/>
    <property type="match status" value="1"/>
</dbReference>
<dbReference type="Pfam" id="PF00672">
    <property type="entry name" value="HAMP"/>
    <property type="match status" value="1"/>
</dbReference>
<dbReference type="CDD" id="cd06225">
    <property type="entry name" value="HAMP"/>
    <property type="match status" value="1"/>
</dbReference>
<dbReference type="InterPro" id="IPR004089">
    <property type="entry name" value="MCPsignal_dom"/>
</dbReference>
<dbReference type="PROSITE" id="PS50885">
    <property type="entry name" value="HAMP"/>
    <property type="match status" value="1"/>
</dbReference>
<organism evidence="13 14">
    <name type="scientific">Pseudodesulfovibrio hydrargyri</name>
    <dbReference type="NCBI Taxonomy" id="2125990"/>
    <lineage>
        <taxon>Bacteria</taxon>
        <taxon>Pseudomonadati</taxon>
        <taxon>Thermodesulfobacteriota</taxon>
        <taxon>Desulfovibrionia</taxon>
        <taxon>Desulfovibrionales</taxon>
        <taxon>Desulfovibrionaceae</taxon>
    </lineage>
</organism>
<dbReference type="RefSeq" id="WP_242652968.1">
    <property type="nucleotide sequence ID" value="NZ_LKAQ01000004.1"/>
</dbReference>
<evidence type="ECO:0000259" key="11">
    <source>
        <dbReference type="PROSITE" id="PS50111"/>
    </source>
</evidence>
<evidence type="ECO:0000256" key="4">
    <source>
        <dbReference type="ARBA" id="ARBA00022692"/>
    </source>
</evidence>
<evidence type="ECO:0000256" key="5">
    <source>
        <dbReference type="ARBA" id="ARBA00022989"/>
    </source>
</evidence>
<proteinExistence type="inferred from homology"/>
<evidence type="ECO:0000313" key="14">
    <source>
        <dbReference type="Proteomes" id="UP000181901"/>
    </source>
</evidence>
<dbReference type="InterPro" id="IPR033479">
    <property type="entry name" value="dCache_1"/>
</dbReference>
<comment type="subcellular location">
    <subcellularLocation>
        <location evidence="1">Cell membrane</location>
        <topology evidence="1">Multi-pass membrane protein</topology>
    </subcellularLocation>
</comment>
<keyword evidence="14" id="KW-1185">Reference proteome</keyword>
<feature type="domain" description="Methyl-accepting transducer" evidence="11">
    <location>
        <begin position="378"/>
        <end position="593"/>
    </location>
</feature>
<comment type="similarity">
    <text evidence="7">Belongs to the methyl-accepting chemotaxis (MCP) protein family.</text>
</comment>
<name>A0A1J5NB60_9BACT</name>
<dbReference type="Proteomes" id="UP000181901">
    <property type="component" value="Unassembled WGS sequence"/>
</dbReference>
<dbReference type="Pfam" id="PF00015">
    <property type="entry name" value="MCPsignal"/>
    <property type="match status" value="1"/>
</dbReference>
<dbReference type="InterPro" id="IPR051310">
    <property type="entry name" value="MCP_chemotaxis"/>
</dbReference>
<dbReference type="PANTHER" id="PTHR43531:SF11">
    <property type="entry name" value="METHYL-ACCEPTING CHEMOTAXIS PROTEIN 3"/>
    <property type="match status" value="1"/>
</dbReference>
<dbReference type="PANTHER" id="PTHR43531">
    <property type="entry name" value="PROTEIN ICFG"/>
    <property type="match status" value="1"/>
</dbReference>
<evidence type="ECO:0000313" key="13">
    <source>
        <dbReference type="EMBL" id="OIQ50463.1"/>
    </source>
</evidence>
<evidence type="ECO:0000256" key="10">
    <source>
        <dbReference type="SAM" id="Phobius"/>
    </source>
</evidence>
<dbReference type="SMART" id="SM00283">
    <property type="entry name" value="MA"/>
    <property type="match status" value="1"/>
</dbReference>
<dbReference type="GO" id="GO:0004888">
    <property type="term" value="F:transmembrane signaling receptor activity"/>
    <property type="evidence" value="ECO:0007669"/>
    <property type="project" value="TreeGrafter"/>
</dbReference>
<feature type="region of interest" description="Disordered" evidence="9">
    <location>
        <begin position="616"/>
        <end position="638"/>
    </location>
</feature>
<feature type="domain" description="HAMP" evidence="12">
    <location>
        <begin position="321"/>
        <end position="373"/>
    </location>
</feature>
<keyword evidence="8" id="KW-0807">Transducer</keyword>
<dbReference type="Gene3D" id="3.30.450.20">
    <property type="entry name" value="PAS domain"/>
    <property type="match status" value="2"/>
</dbReference>
<keyword evidence="4 10" id="KW-0812">Transmembrane</keyword>
<evidence type="ECO:0000259" key="12">
    <source>
        <dbReference type="PROSITE" id="PS50885"/>
    </source>
</evidence>
<sequence>MKLNLRTKVLGAITASLLLTGLVIFGFVAAKVNDASHLSFSNSMKLSLSQASINIVQFVDGLKANCLRFALDPDASKVNEITTSYYDKDKPSKSNVGPDDAVGKIWEEKLRRFKKTNPEGTGVLLGKDGSMVLGMEIQMPPHADNREKSWYKNVMKNPDEVLTTRAYITSLGNAAFAVAKAITFQGQTLGAIGIAVRLDSITETLDSYRFGETGYMLLVQKDGIILADPAMPANVNKNANDLADKGYREFLAMTEPNSISLAGAQWMTDFRDVPGTDWRLVTLVKESEVMGPVYGTLRDISIITVISVILITLGIGLFMNRQLIAPLMRIVGVLNKVSEGDYTHDIRTNRTDEIGQTLLALNSMSQKVAQVIGQVMDGSARVSNGSNELASASQSISSGSTEQAASIEEVSASMEQMTANIQQNASNAQETASLATHAATQARSGGEAVAETVVAMRQIAEKIGVIEEIARQTNLLALNAAIEAARAGEHGKGFAVVAAEVRKLAEKSGHSAADISELSNKSLSIAESAGDMLKGLVPEITRTADLVQEISVASQEQAEGASQVNQALHQLDQVVQQNASASEEVAATSQTLNREAGLLGDAVAFFKVRATGRPELPRATPANLPLPSYGDDLDFERF</sequence>
<evidence type="ECO:0000256" key="7">
    <source>
        <dbReference type="ARBA" id="ARBA00029447"/>
    </source>
</evidence>
<dbReference type="GO" id="GO:0006935">
    <property type="term" value="P:chemotaxis"/>
    <property type="evidence" value="ECO:0007669"/>
    <property type="project" value="UniProtKB-KW"/>
</dbReference>
<gene>
    <name evidence="13" type="primary">tsr_7</name>
    <name evidence="13" type="ORF">BerOc1_02401</name>
</gene>
<dbReference type="Gene3D" id="1.10.287.950">
    <property type="entry name" value="Methyl-accepting chemotaxis protein"/>
    <property type="match status" value="1"/>
</dbReference>
<keyword evidence="2" id="KW-1003">Cell membrane</keyword>
<protein>
    <submittedName>
        <fullName evidence="13">Methyl-accepting chemotaxis protein I</fullName>
    </submittedName>
</protein>
<dbReference type="EMBL" id="LKAQ01000004">
    <property type="protein sequence ID" value="OIQ50463.1"/>
    <property type="molecule type" value="Genomic_DNA"/>
</dbReference>
<dbReference type="CDD" id="cd12912">
    <property type="entry name" value="PDC2_MCP_like"/>
    <property type="match status" value="1"/>
</dbReference>
<dbReference type="CDD" id="cd11386">
    <property type="entry name" value="MCP_signal"/>
    <property type="match status" value="1"/>
</dbReference>
<dbReference type="GO" id="GO:0007165">
    <property type="term" value="P:signal transduction"/>
    <property type="evidence" value="ECO:0007669"/>
    <property type="project" value="UniProtKB-KW"/>
</dbReference>
<dbReference type="Pfam" id="PF02743">
    <property type="entry name" value="dCache_1"/>
    <property type="match status" value="1"/>
</dbReference>
<dbReference type="PROSITE" id="PS50111">
    <property type="entry name" value="CHEMOTAXIS_TRANSDUC_2"/>
    <property type="match status" value="1"/>
</dbReference>
<comment type="caution">
    <text evidence="13">The sequence shown here is derived from an EMBL/GenBank/DDBJ whole genome shotgun (WGS) entry which is preliminary data.</text>
</comment>
<feature type="transmembrane region" description="Helical" evidence="10">
    <location>
        <begin position="300"/>
        <end position="319"/>
    </location>
</feature>
<evidence type="ECO:0000256" key="9">
    <source>
        <dbReference type="SAM" id="MobiDB-lite"/>
    </source>
</evidence>
<reference evidence="13 14" key="1">
    <citation type="submission" date="2015-09" db="EMBL/GenBank/DDBJ databases">
        <title>Genome of Desulfovibrio dechloracetivorans BerOc1, a mercury methylating strain isolated from highly hydrocarbons and metals contaminated coastal sediments.</title>
        <authorList>
            <person name="Goni Urriza M."/>
            <person name="Gassie C."/>
            <person name="Bouchez O."/>
            <person name="Klopp C."/>
            <person name="Ranchou-Peyruse A."/>
            <person name="Remy G."/>
        </authorList>
    </citation>
    <scope>NUCLEOTIDE SEQUENCE [LARGE SCALE GENOMIC DNA]</scope>
    <source>
        <strain evidence="13 14">BerOc1</strain>
    </source>
</reference>
<accession>A0A1J5NB60</accession>
<evidence type="ECO:0000256" key="6">
    <source>
        <dbReference type="ARBA" id="ARBA00023136"/>
    </source>
</evidence>
<evidence type="ECO:0000256" key="2">
    <source>
        <dbReference type="ARBA" id="ARBA00022475"/>
    </source>
</evidence>
<dbReference type="FunFam" id="1.10.287.950:FF:000001">
    <property type="entry name" value="Methyl-accepting chemotaxis sensory transducer"/>
    <property type="match status" value="1"/>
</dbReference>
<keyword evidence="5 10" id="KW-1133">Transmembrane helix</keyword>
<evidence type="ECO:0000256" key="1">
    <source>
        <dbReference type="ARBA" id="ARBA00004651"/>
    </source>
</evidence>
<dbReference type="GO" id="GO:0005886">
    <property type="term" value="C:plasma membrane"/>
    <property type="evidence" value="ECO:0007669"/>
    <property type="project" value="UniProtKB-SubCell"/>
</dbReference>
<evidence type="ECO:0000256" key="3">
    <source>
        <dbReference type="ARBA" id="ARBA00022500"/>
    </source>
</evidence>
<keyword evidence="3" id="KW-0145">Chemotaxis</keyword>
<evidence type="ECO:0000256" key="8">
    <source>
        <dbReference type="PROSITE-ProRule" id="PRU00284"/>
    </source>
</evidence>
<keyword evidence="6 10" id="KW-0472">Membrane</keyword>